<dbReference type="GO" id="GO:0120009">
    <property type="term" value="P:intermembrane lipid transfer"/>
    <property type="evidence" value="ECO:0007669"/>
    <property type="project" value="UniProtKB-ARBA"/>
</dbReference>
<reference evidence="6" key="1">
    <citation type="journal article" date="2011" name="Genome Res.">
        <title>Deep small RNA sequencing from the nematode Ascaris reveals conservation, functional diversification, and novel developmental profiles.</title>
        <authorList>
            <person name="Wang J."/>
            <person name="Czech B."/>
            <person name="Crunk A."/>
            <person name="Wallace A."/>
            <person name="Mitreva M."/>
            <person name="Hannon G.J."/>
            <person name="Davis R.E."/>
        </authorList>
    </citation>
    <scope>NUCLEOTIDE SEQUENCE</scope>
</reference>
<protein>
    <recommendedName>
        <fullName evidence="4">Oxysterol-binding protein</fullName>
    </recommendedName>
</protein>
<proteinExistence type="evidence at transcript level"/>
<evidence type="ECO:0000313" key="6">
    <source>
        <dbReference type="EMBL" id="ADY41975.1"/>
    </source>
</evidence>
<dbReference type="PROSITE" id="PS01013">
    <property type="entry name" value="OSBP"/>
    <property type="match status" value="1"/>
</dbReference>
<dbReference type="PANTHER" id="PTHR10972:SF209">
    <property type="entry name" value="OXYSTEROL-BINDING PROTEIN"/>
    <property type="match status" value="1"/>
</dbReference>
<dbReference type="PANTHER" id="PTHR10972">
    <property type="entry name" value="OXYSTEROL-BINDING PROTEIN-RELATED"/>
    <property type="match status" value="1"/>
</dbReference>
<dbReference type="InterPro" id="IPR000648">
    <property type="entry name" value="Oxysterol-bd"/>
</dbReference>
<dbReference type="Gene3D" id="3.30.70.3490">
    <property type="match status" value="1"/>
</dbReference>
<dbReference type="FunFam" id="2.40.160.120:FF:000001">
    <property type="entry name" value="Oxysterol-binding protein"/>
    <property type="match status" value="1"/>
</dbReference>
<evidence type="ECO:0000256" key="1">
    <source>
        <dbReference type="ARBA" id="ARBA00008842"/>
    </source>
</evidence>
<dbReference type="GO" id="GO:0005829">
    <property type="term" value="C:cytosol"/>
    <property type="evidence" value="ECO:0007669"/>
    <property type="project" value="TreeGrafter"/>
</dbReference>
<keyword evidence="4" id="KW-0813">Transport</keyword>
<evidence type="ECO:0000256" key="5">
    <source>
        <dbReference type="SAM" id="Coils"/>
    </source>
</evidence>
<organism evidence="6">
    <name type="scientific">Ascaris suum</name>
    <name type="common">Pig roundworm</name>
    <name type="synonym">Ascaris lumbricoides</name>
    <dbReference type="NCBI Taxonomy" id="6253"/>
    <lineage>
        <taxon>Eukaryota</taxon>
        <taxon>Metazoa</taxon>
        <taxon>Ecdysozoa</taxon>
        <taxon>Nematoda</taxon>
        <taxon>Chromadorea</taxon>
        <taxon>Rhabditida</taxon>
        <taxon>Spirurina</taxon>
        <taxon>Ascaridomorpha</taxon>
        <taxon>Ascaridoidea</taxon>
        <taxon>Ascarididae</taxon>
        <taxon>Ascaris</taxon>
    </lineage>
</organism>
<sequence>MSSQRQPAADRVRHANTWRCSLPAPMISKDEISIWNVLKQSLGRDLTRVTIPIVFNEPLSFLQRLAEYMEYCELLKTAHQCDDEFERFEYVAAFVISTLAFNHQRLSKPFNPLWFETFELDRSQKEGYRFVAEQVSHHPPISAFHVTSDMYEFYGTVSPKLRFWGSAVEVLPGGDFVLKLLRHNETYTWNAVNISVHNIVMGQMYMKLVGRLCIKCNSGKLFQVDFKQGGDGSPAQNAFIEGRLCNSEGTVRAAYGNWTALFATCAENDFKEKYAKWVDANKTAFDKETSAEVTVPLIEGSKLLWKSRPRPLNSAEIYNFTSFTLLLNDPDGVRDYLPRTDSRLRPDMRLLEMGQLDEAAKEKERLEVKQRQARARQKKLKMEKKPRWFNAEKSIDGPAWIFNGRYWSREYDNCEDIF</sequence>
<dbReference type="GO" id="GO:0005886">
    <property type="term" value="C:plasma membrane"/>
    <property type="evidence" value="ECO:0007669"/>
    <property type="project" value="TreeGrafter"/>
</dbReference>
<dbReference type="InterPro" id="IPR037239">
    <property type="entry name" value="OSBP_sf"/>
</dbReference>
<evidence type="ECO:0000256" key="2">
    <source>
        <dbReference type="ARBA" id="ARBA00023121"/>
    </source>
</evidence>
<name>F1KVS1_ASCSU</name>
<dbReference type="GO" id="GO:0097038">
    <property type="term" value="C:perinuclear endoplasmic reticulum"/>
    <property type="evidence" value="ECO:0007669"/>
    <property type="project" value="TreeGrafter"/>
</dbReference>
<dbReference type="AlphaFoldDB" id="F1KVS1"/>
<keyword evidence="4" id="KW-0445">Lipid transport</keyword>
<keyword evidence="5" id="KW-0175">Coiled coil</keyword>
<keyword evidence="2" id="KW-0446">Lipid-binding</keyword>
<comment type="similarity">
    <text evidence="1 3">Belongs to the OSBP family.</text>
</comment>
<dbReference type="SUPFAM" id="SSF144000">
    <property type="entry name" value="Oxysterol-binding protein-like"/>
    <property type="match status" value="1"/>
</dbReference>
<evidence type="ECO:0000256" key="3">
    <source>
        <dbReference type="RuleBase" id="RU003844"/>
    </source>
</evidence>
<feature type="coiled-coil region" evidence="5">
    <location>
        <begin position="356"/>
        <end position="383"/>
    </location>
</feature>
<dbReference type="EMBL" id="JI166695">
    <property type="protein sequence ID" value="ADY41975.1"/>
    <property type="molecule type" value="mRNA"/>
</dbReference>
<dbReference type="Pfam" id="PF01237">
    <property type="entry name" value="Oxysterol_BP"/>
    <property type="match status" value="1"/>
</dbReference>
<dbReference type="GO" id="GO:0032934">
    <property type="term" value="F:sterol binding"/>
    <property type="evidence" value="ECO:0007669"/>
    <property type="project" value="TreeGrafter"/>
</dbReference>
<dbReference type="Gene3D" id="2.40.160.120">
    <property type="match status" value="1"/>
</dbReference>
<accession>F1KVS1</accession>
<dbReference type="InterPro" id="IPR018494">
    <property type="entry name" value="Oxysterol-bd_CS"/>
</dbReference>
<evidence type="ECO:0000256" key="4">
    <source>
        <dbReference type="RuleBase" id="RU003845"/>
    </source>
</evidence>